<accession>A0ABQ4TU10</accession>
<comment type="caution">
    <text evidence="1">The sequence shown here is derived from an EMBL/GenBank/DDBJ whole genome shotgun (WGS) entry which is preliminary data.</text>
</comment>
<dbReference type="EMBL" id="BPRA01000041">
    <property type="protein sequence ID" value="GJE57919.1"/>
    <property type="molecule type" value="Genomic_DNA"/>
</dbReference>
<reference evidence="1" key="2">
    <citation type="submission" date="2021-08" db="EMBL/GenBank/DDBJ databases">
        <authorList>
            <person name="Tani A."/>
            <person name="Ola A."/>
            <person name="Ogura Y."/>
            <person name="Katsura K."/>
            <person name="Hayashi T."/>
        </authorList>
    </citation>
    <scope>NUCLEOTIDE SEQUENCE</scope>
    <source>
        <strain evidence="1">DSM 23674</strain>
    </source>
</reference>
<gene>
    <name evidence="1" type="ORF">EKPJFOCH_4447</name>
</gene>
<keyword evidence="2" id="KW-1185">Reference proteome</keyword>
<dbReference type="Proteomes" id="UP001055101">
    <property type="component" value="Unassembled WGS sequence"/>
</dbReference>
<sequence length="42" mass="4293">MSGDARSAFAIGRRLAEAKLAAACIGPRFVACFSAGPDRAPL</sequence>
<evidence type="ECO:0000313" key="2">
    <source>
        <dbReference type="Proteomes" id="UP001055101"/>
    </source>
</evidence>
<organism evidence="1 2">
    <name type="scientific">Methylobacterium thuringiense</name>
    <dbReference type="NCBI Taxonomy" id="1003091"/>
    <lineage>
        <taxon>Bacteria</taxon>
        <taxon>Pseudomonadati</taxon>
        <taxon>Pseudomonadota</taxon>
        <taxon>Alphaproteobacteria</taxon>
        <taxon>Hyphomicrobiales</taxon>
        <taxon>Methylobacteriaceae</taxon>
        <taxon>Methylobacterium</taxon>
    </lineage>
</organism>
<reference evidence="1" key="1">
    <citation type="journal article" date="2021" name="Front. Microbiol.">
        <title>Comprehensive Comparative Genomics and Phenotyping of Methylobacterium Species.</title>
        <authorList>
            <person name="Alessa O."/>
            <person name="Ogura Y."/>
            <person name="Fujitani Y."/>
            <person name="Takami H."/>
            <person name="Hayashi T."/>
            <person name="Sahin N."/>
            <person name="Tani A."/>
        </authorList>
    </citation>
    <scope>NUCLEOTIDE SEQUENCE</scope>
    <source>
        <strain evidence="1">DSM 23674</strain>
    </source>
</reference>
<name>A0ABQ4TU10_9HYPH</name>
<evidence type="ECO:0000313" key="1">
    <source>
        <dbReference type="EMBL" id="GJE57919.1"/>
    </source>
</evidence>
<protein>
    <submittedName>
        <fullName evidence="1">Uncharacterized protein</fullName>
    </submittedName>
</protein>
<proteinExistence type="predicted"/>